<dbReference type="Proteomes" id="UP000183567">
    <property type="component" value="Unassembled WGS sequence"/>
</dbReference>
<dbReference type="EMBL" id="LVVM01002068">
    <property type="protein sequence ID" value="OJA17339.1"/>
    <property type="molecule type" value="Genomic_DNA"/>
</dbReference>
<keyword evidence="2" id="KW-1185">Reference proteome</keyword>
<evidence type="ECO:0000313" key="2">
    <source>
        <dbReference type="Proteomes" id="UP000183567"/>
    </source>
</evidence>
<organism evidence="1 2">
    <name type="scientific">Rhizopogon vesiculosus</name>
    <dbReference type="NCBI Taxonomy" id="180088"/>
    <lineage>
        <taxon>Eukaryota</taxon>
        <taxon>Fungi</taxon>
        <taxon>Dikarya</taxon>
        <taxon>Basidiomycota</taxon>
        <taxon>Agaricomycotina</taxon>
        <taxon>Agaricomycetes</taxon>
        <taxon>Agaricomycetidae</taxon>
        <taxon>Boletales</taxon>
        <taxon>Suillineae</taxon>
        <taxon>Rhizopogonaceae</taxon>
        <taxon>Rhizopogon</taxon>
    </lineage>
</organism>
<dbReference type="OrthoDB" id="2687078at2759"/>
<evidence type="ECO:0000313" key="1">
    <source>
        <dbReference type="EMBL" id="OJA17339.1"/>
    </source>
</evidence>
<feature type="non-terminal residue" evidence="1">
    <location>
        <position position="270"/>
    </location>
</feature>
<reference evidence="1 2" key="1">
    <citation type="submission" date="2016-03" db="EMBL/GenBank/DDBJ databases">
        <title>Comparative genomics of the ectomycorrhizal sister species Rhizopogon vinicolor and Rhizopogon vesiculosus (Basidiomycota: Boletales) reveals a divergence of the mating type B locus.</title>
        <authorList>
            <person name="Mujic A.B."/>
            <person name="Kuo A."/>
            <person name="Tritt A."/>
            <person name="Lipzen A."/>
            <person name="Chen C."/>
            <person name="Johnson J."/>
            <person name="Sharma A."/>
            <person name="Barry K."/>
            <person name="Grigoriev I.V."/>
            <person name="Spatafora J.W."/>
        </authorList>
    </citation>
    <scope>NUCLEOTIDE SEQUENCE [LARGE SCALE GENOMIC DNA]</scope>
    <source>
        <strain evidence="1 2">AM-OR11-056</strain>
    </source>
</reference>
<name>A0A1J8QBK7_9AGAM</name>
<sequence length="270" mass="29829">MQDQLDGGISLLVCCPGFKAGRSLSPEQVAVDLYITPRELHENSARIGGDVAVLVQAFCEEFVIPHMQHFNERCRIENVEPPHRYKAEQIVPHGPSFLPAPLVATGAHIQCSGLPAQTIEEKLRASHNTTSSLPESTAVRSAISVKTPQTQIRQRRHAEVFWEKTPLHTVLNSTALNVLHSSEFSPAPKLSLSPLISIGPNTDVILDHFKLGDNILPKLHLLIMTVCSSRWEERLRSPAWDLNYEQAFKLAAALHMDLGLVSRTHGAAVK</sequence>
<accession>A0A1J8QBK7</accession>
<comment type="caution">
    <text evidence="1">The sequence shown here is derived from an EMBL/GenBank/DDBJ whole genome shotgun (WGS) entry which is preliminary data.</text>
</comment>
<proteinExistence type="predicted"/>
<protein>
    <submittedName>
        <fullName evidence="1">Uncharacterized protein</fullName>
    </submittedName>
</protein>
<gene>
    <name evidence="1" type="ORF">AZE42_11432</name>
</gene>
<dbReference type="AlphaFoldDB" id="A0A1J8QBK7"/>